<evidence type="ECO:0000313" key="3">
    <source>
        <dbReference type="EMBL" id="CAH3044388.1"/>
    </source>
</evidence>
<dbReference type="InterPro" id="IPR036691">
    <property type="entry name" value="Endo/exonu/phosph_ase_sf"/>
</dbReference>
<evidence type="ECO:0000313" key="4">
    <source>
        <dbReference type="Proteomes" id="UP001159405"/>
    </source>
</evidence>
<keyword evidence="4" id="KW-1185">Reference proteome</keyword>
<dbReference type="SUPFAM" id="SSF56219">
    <property type="entry name" value="DNase I-like"/>
    <property type="match status" value="1"/>
</dbReference>
<reference evidence="3 4" key="1">
    <citation type="submission" date="2022-05" db="EMBL/GenBank/DDBJ databases">
        <authorList>
            <consortium name="Genoscope - CEA"/>
            <person name="William W."/>
        </authorList>
    </citation>
    <scope>NUCLEOTIDE SEQUENCE [LARGE SCALE GENOMIC DNA]</scope>
</reference>
<feature type="compositionally biased region" description="Polar residues" evidence="2">
    <location>
        <begin position="1"/>
        <end position="10"/>
    </location>
</feature>
<name>A0ABN8N6W7_9CNID</name>
<organism evidence="3 4">
    <name type="scientific">Porites lobata</name>
    <dbReference type="NCBI Taxonomy" id="104759"/>
    <lineage>
        <taxon>Eukaryota</taxon>
        <taxon>Metazoa</taxon>
        <taxon>Cnidaria</taxon>
        <taxon>Anthozoa</taxon>
        <taxon>Hexacorallia</taxon>
        <taxon>Scleractinia</taxon>
        <taxon>Fungiina</taxon>
        <taxon>Poritidae</taxon>
        <taxon>Porites</taxon>
    </lineage>
</organism>
<sequence length="399" mass="46024">METILSSLKRTISERSNSDSSESSSPREKRSKSLAEEDEVLQALNMAGNKLEKLDAIEATLKDLTSRLGNVESTIDKMKEDARAVESSIKGMDKSLTYLNKEVEELRGTVEDKDKQIEYLHTQHLYLESYSRRENLKFFGIPENEASASQGKDAVGTIDDYPIIVGGDFNVILDPDLDGRGGNNRKKDSAILVEDMHLDFDLVDIWRIRNPTTSRFTWRQKTPVVQSDFWLISDSLQDEIISAEIKTSIKTDHSAITLSICGLDETERGPNFWKFNSNLVNDSDYCELLTTEYVNWLEEFKEVQDKRVLWDLIKYKIRQQTITYSKGKARERRTKLQKVEDKLKECTEKCDIDPNSGNLEELDCLQTEYDQLYDYITQGAIIRSRATWYEMETGRYHLN</sequence>
<accession>A0ABN8N6W7</accession>
<gene>
    <name evidence="3" type="ORF">PLOB_00004674</name>
</gene>
<protein>
    <recommendedName>
        <fullName evidence="5">Endonuclease/exonuclease/phosphatase domain-containing protein</fullName>
    </recommendedName>
</protein>
<comment type="caution">
    <text evidence="3">The sequence shown here is derived from an EMBL/GenBank/DDBJ whole genome shotgun (WGS) entry which is preliminary data.</text>
</comment>
<dbReference type="EMBL" id="CALNXK010000012">
    <property type="protein sequence ID" value="CAH3044388.1"/>
    <property type="molecule type" value="Genomic_DNA"/>
</dbReference>
<dbReference type="Gene3D" id="1.20.5.340">
    <property type="match status" value="1"/>
</dbReference>
<dbReference type="Proteomes" id="UP001159405">
    <property type="component" value="Unassembled WGS sequence"/>
</dbReference>
<feature type="coiled-coil region" evidence="1">
    <location>
        <begin position="54"/>
        <end position="81"/>
    </location>
</feature>
<feature type="compositionally biased region" description="Basic and acidic residues" evidence="2">
    <location>
        <begin position="25"/>
        <end position="35"/>
    </location>
</feature>
<feature type="region of interest" description="Disordered" evidence="2">
    <location>
        <begin position="1"/>
        <end position="36"/>
    </location>
</feature>
<dbReference type="Gene3D" id="3.60.10.10">
    <property type="entry name" value="Endonuclease/exonuclease/phosphatase"/>
    <property type="match status" value="1"/>
</dbReference>
<evidence type="ECO:0000256" key="2">
    <source>
        <dbReference type="SAM" id="MobiDB-lite"/>
    </source>
</evidence>
<evidence type="ECO:0008006" key="5">
    <source>
        <dbReference type="Google" id="ProtNLM"/>
    </source>
</evidence>
<proteinExistence type="predicted"/>
<keyword evidence="1" id="KW-0175">Coiled coil</keyword>
<evidence type="ECO:0000256" key="1">
    <source>
        <dbReference type="SAM" id="Coils"/>
    </source>
</evidence>